<keyword evidence="5" id="KW-0732">Signal</keyword>
<dbReference type="GO" id="GO:0016491">
    <property type="term" value="F:oxidoreductase activity"/>
    <property type="evidence" value="ECO:0007669"/>
    <property type="project" value="UniProtKB-KW"/>
</dbReference>
<reference evidence="7" key="2">
    <citation type="submission" date="2023-06" db="EMBL/GenBank/DDBJ databases">
        <authorList>
            <consortium name="Lawrence Berkeley National Laboratory"/>
            <person name="Mondo S.J."/>
            <person name="Hensen N."/>
            <person name="Bonometti L."/>
            <person name="Westerberg I."/>
            <person name="Brannstrom I.O."/>
            <person name="Guillou S."/>
            <person name="Cros-Aarteil S."/>
            <person name="Calhoun S."/>
            <person name="Haridas S."/>
            <person name="Kuo A."/>
            <person name="Pangilinan J."/>
            <person name="Riley R."/>
            <person name="Labutti K."/>
            <person name="Andreopoulos B."/>
            <person name="Lipzen A."/>
            <person name="Chen C."/>
            <person name="Yanf M."/>
            <person name="Daum C."/>
            <person name="Ng V."/>
            <person name="Clum A."/>
            <person name="Steindorff A."/>
            <person name="Ohm R."/>
            <person name="Martin F."/>
            <person name="Silar P."/>
            <person name="Natvig D."/>
            <person name="Lalanne C."/>
            <person name="Gautier V."/>
            <person name="Ament-Velasquez S.L."/>
            <person name="Kruys A."/>
            <person name="Hutchinson M.I."/>
            <person name="Powell A.J."/>
            <person name="Barry K."/>
            <person name="Miller A.N."/>
            <person name="Grigoriev I.V."/>
            <person name="Debuchy R."/>
            <person name="Gladieux P."/>
            <person name="Thoren M.H."/>
            <person name="Johannesson H."/>
        </authorList>
    </citation>
    <scope>NUCLEOTIDE SEQUENCE</scope>
    <source>
        <strain evidence="7">PSN324</strain>
    </source>
</reference>
<organism evidence="7 8">
    <name type="scientific">Cladorrhinum samala</name>
    <dbReference type="NCBI Taxonomy" id="585594"/>
    <lineage>
        <taxon>Eukaryota</taxon>
        <taxon>Fungi</taxon>
        <taxon>Dikarya</taxon>
        <taxon>Ascomycota</taxon>
        <taxon>Pezizomycotina</taxon>
        <taxon>Sordariomycetes</taxon>
        <taxon>Sordariomycetidae</taxon>
        <taxon>Sordariales</taxon>
        <taxon>Podosporaceae</taxon>
        <taxon>Cladorrhinum</taxon>
    </lineage>
</organism>
<dbReference type="AlphaFoldDB" id="A0AAV9HZS7"/>
<evidence type="ECO:0000256" key="4">
    <source>
        <dbReference type="ARBA" id="ARBA00023002"/>
    </source>
</evidence>
<feature type="domain" description="FAD-binding PCMH-type" evidence="6">
    <location>
        <begin position="58"/>
        <end position="229"/>
    </location>
</feature>
<dbReference type="Gene3D" id="3.30.465.10">
    <property type="match status" value="1"/>
</dbReference>
<evidence type="ECO:0000256" key="3">
    <source>
        <dbReference type="ARBA" id="ARBA00022827"/>
    </source>
</evidence>
<feature type="signal peptide" evidence="5">
    <location>
        <begin position="1"/>
        <end position="23"/>
    </location>
</feature>
<gene>
    <name evidence="7" type="ORF">QBC42DRAFT_343165</name>
</gene>
<dbReference type="InterPro" id="IPR016166">
    <property type="entry name" value="FAD-bd_PCMH"/>
</dbReference>
<comment type="caution">
    <text evidence="7">The sequence shown here is derived from an EMBL/GenBank/DDBJ whole genome shotgun (WGS) entry which is preliminary data.</text>
</comment>
<keyword evidence="3" id="KW-0274">FAD</keyword>
<evidence type="ECO:0000256" key="1">
    <source>
        <dbReference type="ARBA" id="ARBA00005466"/>
    </source>
</evidence>
<dbReference type="InterPro" id="IPR036318">
    <property type="entry name" value="FAD-bd_PCMH-like_sf"/>
</dbReference>
<protein>
    <recommendedName>
        <fullName evidence="6">FAD-binding PCMH-type domain-containing protein</fullName>
    </recommendedName>
</protein>
<dbReference type="PANTHER" id="PTHR42973:SF13">
    <property type="entry name" value="FAD-BINDING PCMH-TYPE DOMAIN-CONTAINING PROTEIN"/>
    <property type="match status" value="1"/>
</dbReference>
<accession>A0AAV9HZS7</accession>
<evidence type="ECO:0000313" key="7">
    <source>
        <dbReference type="EMBL" id="KAK4466382.1"/>
    </source>
</evidence>
<proteinExistence type="inferred from homology"/>
<dbReference type="Pfam" id="PF01565">
    <property type="entry name" value="FAD_binding_4"/>
    <property type="match status" value="1"/>
</dbReference>
<dbReference type="EMBL" id="MU864932">
    <property type="protein sequence ID" value="KAK4466382.1"/>
    <property type="molecule type" value="Genomic_DNA"/>
</dbReference>
<sequence length="511" mass="55424">MLNLLRSIPLLGVVPLFASAVLGDTCSEVSLNTDIEVTSPLDVSYLNEQKDYWSASCSALKPSCIIFPRSAAEVSAVIKILNTNNEKFAIKSGGHSPNNYFSSVDGGPLISTQRLDHLNLDPTTGVADLGPGNRLDEIGAKLQGTGWTFVGGRIGNTGSGGLMLGGGLSYMSAQYGWSASSVIEYELVLPNGTVVYPSSTAHPSLWRALKGGGNNFGVVTNYKLQTYRQGLVYGGNLVYLRTPETDRKILRAVRDFTEFNTDDRAAVIVTAERAQVNLVDTWILFLFYDGPTPPADTFKNFTSNGIPGLITNTARTRTYADLMALSNWVVLRGFQVMIATETVPIPSSSSSSSSSALSDEILWQGIHSHWRNISTTTLAVPGIVASIAYQPFPRRIAAAARAKSPDLIDADPDADKLIIELNYAFLNPGDYAAMDGKMQATYGGIRERVLAWQAEGKLPGDVYLPVFMNYGYFRQDYFGRLKSGSRRLAREVAEAVDPLGVFRGRTGGWKP</sequence>
<evidence type="ECO:0000313" key="8">
    <source>
        <dbReference type="Proteomes" id="UP001321749"/>
    </source>
</evidence>
<dbReference type="InterPro" id="IPR016169">
    <property type="entry name" value="FAD-bd_PCMH_sub2"/>
</dbReference>
<dbReference type="Proteomes" id="UP001321749">
    <property type="component" value="Unassembled WGS sequence"/>
</dbReference>
<dbReference type="PANTHER" id="PTHR42973">
    <property type="entry name" value="BINDING OXIDOREDUCTASE, PUTATIVE (AFU_ORTHOLOGUE AFUA_1G17690)-RELATED"/>
    <property type="match status" value="1"/>
</dbReference>
<name>A0AAV9HZS7_9PEZI</name>
<dbReference type="PROSITE" id="PS51387">
    <property type="entry name" value="FAD_PCMH"/>
    <property type="match status" value="1"/>
</dbReference>
<evidence type="ECO:0000259" key="6">
    <source>
        <dbReference type="PROSITE" id="PS51387"/>
    </source>
</evidence>
<dbReference type="InterPro" id="IPR050416">
    <property type="entry name" value="FAD-linked_Oxidoreductase"/>
</dbReference>
<evidence type="ECO:0000256" key="5">
    <source>
        <dbReference type="SAM" id="SignalP"/>
    </source>
</evidence>
<reference evidence="7" key="1">
    <citation type="journal article" date="2023" name="Mol. Phylogenet. Evol.">
        <title>Genome-scale phylogeny and comparative genomics of the fungal order Sordariales.</title>
        <authorList>
            <person name="Hensen N."/>
            <person name="Bonometti L."/>
            <person name="Westerberg I."/>
            <person name="Brannstrom I.O."/>
            <person name="Guillou S."/>
            <person name="Cros-Aarteil S."/>
            <person name="Calhoun S."/>
            <person name="Haridas S."/>
            <person name="Kuo A."/>
            <person name="Mondo S."/>
            <person name="Pangilinan J."/>
            <person name="Riley R."/>
            <person name="LaButti K."/>
            <person name="Andreopoulos B."/>
            <person name="Lipzen A."/>
            <person name="Chen C."/>
            <person name="Yan M."/>
            <person name="Daum C."/>
            <person name="Ng V."/>
            <person name="Clum A."/>
            <person name="Steindorff A."/>
            <person name="Ohm R.A."/>
            <person name="Martin F."/>
            <person name="Silar P."/>
            <person name="Natvig D.O."/>
            <person name="Lalanne C."/>
            <person name="Gautier V."/>
            <person name="Ament-Velasquez S.L."/>
            <person name="Kruys A."/>
            <person name="Hutchinson M.I."/>
            <person name="Powell A.J."/>
            <person name="Barry K."/>
            <person name="Miller A.N."/>
            <person name="Grigoriev I.V."/>
            <person name="Debuchy R."/>
            <person name="Gladieux P."/>
            <person name="Hiltunen Thoren M."/>
            <person name="Johannesson H."/>
        </authorList>
    </citation>
    <scope>NUCLEOTIDE SEQUENCE</scope>
    <source>
        <strain evidence="7">PSN324</strain>
    </source>
</reference>
<feature type="chain" id="PRO_5043698551" description="FAD-binding PCMH-type domain-containing protein" evidence="5">
    <location>
        <begin position="24"/>
        <end position="511"/>
    </location>
</feature>
<evidence type="ECO:0000256" key="2">
    <source>
        <dbReference type="ARBA" id="ARBA00022630"/>
    </source>
</evidence>
<keyword evidence="8" id="KW-1185">Reference proteome</keyword>
<dbReference type="SUPFAM" id="SSF56176">
    <property type="entry name" value="FAD-binding/transporter-associated domain-like"/>
    <property type="match status" value="1"/>
</dbReference>
<keyword evidence="4" id="KW-0560">Oxidoreductase</keyword>
<dbReference type="InterPro" id="IPR006094">
    <property type="entry name" value="Oxid_FAD_bind_N"/>
</dbReference>
<comment type="similarity">
    <text evidence="1">Belongs to the oxygen-dependent FAD-linked oxidoreductase family.</text>
</comment>
<dbReference type="GO" id="GO:0071949">
    <property type="term" value="F:FAD binding"/>
    <property type="evidence" value="ECO:0007669"/>
    <property type="project" value="InterPro"/>
</dbReference>
<keyword evidence="2" id="KW-0285">Flavoprotein</keyword>